<dbReference type="EnsemblPlants" id="MELO3C035207.2.1">
    <property type="protein sequence ID" value="MELO3C035207.2.1"/>
    <property type="gene ID" value="MELO3C035207.2"/>
</dbReference>
<protein>
    <submittedName>
        <fullName evidence="1">Uncharacterized protein</fullName>
    </submittedName>
</protein>
<organism evidence="1">
    <name type="scientific">Cucumis melo</name>
    <name type="common">Muskmelon</name>
    <dbReference type="NCBI Taxonomy" id="3656"/>
    <lineage>
        <taxon>Eukaryota</taxon>
        <taxon>Viridiplantae</taxon>
        <taxon>Streptophyta</taxon>
        <taxon>Embryophyta</taxon>
        <taxon>Tracheophyta</taxon>
        <taxon>Spermatophyta</taxon>
        <taxon>Magnoliopsida</taxon>
        <taxon>eudicotyledons</taxon>
        <taxon>Gunneridae</taxon>
        <taxon>Pentapetalae</taxon>
        <taxon>rosids</taxon>
        <taxon>fabids</taxon>
        <taxon>Cucurbitales</taxon>
        <taxon>Cucurbitaceae</taxon>
        <taxon>Benincaseae</taxon>
        <taxon>Cucumis</taxon>
    </lineage>
</organism>
<proteinExistence type="predicted"/>
<accession>A0A9I9EKS3</accession>
<sequence>MIFFELPQIHGFLEAISVLTETSEDEFDLKFSPAIFSIMVAASPSSRCIISLQLSPQIFRTYVCPTLHHKFLFFRAFCDTMQECQSTGFSSLIFSFQEQDPHDTYGCHMIKTVRLYPSSEKIDVGEFDFGTFVSIESQEFINIIKRFVDFDNVLVTLSSSQVKFSYGRTEIILTQESIRTRRGDKEVTI</sequence>
<dbReference type="Gene3D" id="3.70.10.10">
    <property type="match status" value="1"/>
</dbReference>
<reference evidence="1" key="1">
    <citation type="submission" date="2023-03" db="UniProtKB">
        <authorList>
            <consortium name="EnsemblPlants"/>
        </authorList>
    </citation>
    <scope>IDENTIFICATION</scope>
</reference>
<dbReference type="Gramene" id="MELO3C035207.2.1">
    <property type="protein sequence ID" value="MELO3C035207.2.1"/>
    <property type="gene ID" value="MELO3C035207.2"/>
</dbReference>
<name>A0A9I9EKS3_CUCME</name>
<evidence type="ECO:0000313" key="1">
    <source>
        <dbReference type="EnsemblPlants" id="MELO3C035207.2.1"/>
    </source>
</evidence>
<dbReference type="AlphaFoldDB" id="A0A9I9EKS3"/>